<dbReference type="InterPro" id="IPR003591">
    <property type="entry name" value="Leu-rich_rpt_typical-subtyp"/>
</dbReference>
<dbReference type="InterPro" id="IPR032675">
    <property type="entry name" value="LRR_dom_sf"/>
</dbReference>
<evidence type="ECO:0000256" key="2">
    <source>
        <dbReference type="ARBA" id="ARBA00022737"/>
    </source>
</evidence>
<dbReference type="PANTHER" id="PTHR48051:SF1">
    <property type="entry name" value="RAS SUPPRESSOR PROTEIN 1"/>
    <property type="match status" value="1"/>
</dbReference>
<keyword evidence="2" id="KW-0677">Repeat</keyword>
<organism evidence="3">
    <name type="scientific">marine sediment metagenome</name>
    <dbReference type="NCBI Taxonomy" id="412755"/>
    <lineage>
        <taxon>unclassified sequences</taxon>
        <taxon>metagenomes</taxon>
        <taxon>ecological metagenomes</taxon>
    </lineage>
</organism>
<dbReference type="SMART" id="SM00364">
    <property type="entry name" value="LRR_BAC"/>
    <property type="match status" value="4"/>
</dbReference>
<name>A0A0F9T253_9ZZZZ</name>
<dbReference type="InterPro" id="IPR050216">
    <property type="entry name" value="LRR_domain-containing"/>
</dbReference>
<evidence type="ECO:0000256" key="1">
    <source>
        <dbReference type="ARBA" id="ARBA00022614"/>
    </source>
</evidence>
<proteinExistence type="predicted"/>
<dbReference type="SUPFAM" id="SSF52058">
    <property type="entry name" value="L domain-like"/>
    <property type="match status" value="1"/>
</dbReference>
<reference evidence="3" key="1">
    <citation type="journal article" date="2015" name="Nature">
        <title>Complex archaea that bridge the gap between prokaryotes and eukaryotes.</title>
        <authorList>
            <person name="Spang A."/>
            <person name="Saw J.H."/>
            <person name="Jorgensen S.L."/>
            <person name="Zaremba-Niedzwiedzka K."/>
            <person name="Martijn J."/>
            <person name="Lind A.E."/>
            <person name="van Eijk R."/>
            <person name="Schleper C."/>
            <person name="Guy L."/>
            <person name="Ettema T.J."/>
        </authorList>
    </citation>
    <scope>NUCLEOTIDE SEQUENCE</scope>
</reference>
<protein>
    <submittedName>
        <fullName evidence="3">Uncharacterized protein</fullName>
    </submittedName>
</protein>
<evidence type="ECO:0000313" key="3">
    <source>
        <dbReference type="EMBL" id="KKN43091.1"/>
    </source>
</evidence>
<gene>
    <name evidence="3" type="ORF">LCGC14_0706740</name>
</gene>
<dbReference type="AlphaFoldDB" id="A0A0F9T253"/>
<keyword evidence="1" id="KW-0433">Leucine-rich repeat</keyword>
<dbReference type="EMBL" id="LAZR01001536">
    <property type="protein sequence ID" value="KKN43091.1"/>
    <property type="molecule type" value="Genomic_DNA"/>
</dbReference>
<dbReference type="PANTHER" id="PTHR48051">
    <property type="match status" value="1"/>
</dbReference>
<comment type="caution">
    <text evidence="3">The sequence shown here is derived from an EMBL/GenBank/DDBJ whole genome shotgun (WGS) entry which is preliminary data.</text>
</comment>
<accession>A0A0F9T253</accession>
<dbReference type="InterPro" id="IPR001611">
    <property type="entry name" value="Leu-rich_rpt"/>
</dbReference>
<dbReference type="Gene3D" id="3.80.10.10">
    <property type="entry name" value="Ribonuclease Inhibitor"/>
    <property type="match status" value="1"/>
</dbReference>
<dbReference type="PROSITE" id="PS51450">
    <property type="entry name" value="LRR"/>
    <property type="match status" value="1"/>
</dbReference>
<dbReference type="SMART" id="SM00369">
    <property type="entry name" value="LRR_TYP"/>
    <property type="match status" value="4"/>
</dbReference>
<dbReference type="GO" id="GO:0005737">
    <property type="term" value="C:cytoplasm"/>
    <property type="evidence" value="ECO:0007669"/>
    <property type="project" value="TreeGrafter"/>
</dbReference>
<sequence>MRGSSGELTDHKGTVLYEEEVDLIKELETVLKVELRLLKYKIQQKVNNLYIYRIPSRYFTTSENHVTGLGLGECDLSICPNIISKFKFLINLSLDRNKISKLPDSISALENLKSLNLDRNKFVKFPKLITKLANLKYLDINQNFIKKLPRSISKLTSLKALLCAYNQIAQVPKTISNLEFLEYLDFGGNELKKLPTSLFKIKSLKIISISSKSFDDATIERVHKIKQDFEMCVKNTIPTEKQKYLSWYIDKIPKLYIATPPYKIAFFYEYGGADMFWSRNDNAGLKFGSPYELPISLENARNFYNLQDRWSKVIGNHNDINHPDSPEWESLRLDTRELLLEISSKLGEDFIFTGDFDYYVKKQWFVVNEYIFLQFLHNDIILYIKNDKDSAKVFYNGLLETILGKGSNSPFTLSRQTTLDFIIDTAQSKLQKQNNKITLEEKFWKICSNLRTWAEHDYNTDFLHYSLSIPDRFEITFRKKQYPVSIPLLYRLKKAGDPLAERVFRKELLPNFKQTDNRSEVADLTDEELFKEIFYSKKKEFKINDFITLKLINKETHIYVKNEKFLQCSRLVLNIPIGNVNDYEQIDSIDEAVDVSKKKTIWLNQIVQGHNAQPDSVQEHDISPEQEFWGHCSVRHEAVLLNAET</sequence>